<evidence type="ECO:0000313" key="2">
    <source>
        <dbReference type="Proteomes" id="UP001153709"/>
    </source>
</evidence>
<dbReference type="AlphaFoldDB" id="A0A9N9T2E3"/>
<organism evidence="1 2">
    <name type="scientific">Diabrotica balteata</name>
    <name type="common">Banded cucumber beetle</name>
    <dbReference type="NCBI Taxonomy" id="107213"/>
    <lineage>
        <taxon>Eukaryota</taxon>
        <taxon>Metazoa</taxon>
        <taxon>Ecdysozoa</taxon>
        <taxon>Arthropoda</taxon>
        <taxon>Hexapoda</taxon>
        <taxon>Insecta</taxon>
        <taxon>Pterygota</taxon>
        <taxon>Neoptera</taxon>
        <taxon>Endopterygota</taxon>
        <taxon>Coleoptera</taxon>
        <taxon>Polyphaga</taxon>
        <taxon>Cucujiformia</taxon>
        <taxon>Chrysomeloidea</taxon>
        <taxon>Chrysomelidae</taxon>
        <taxon>Galerucinae</taxon>
        <taxon>Diabroticina</taxon>
        <taxon>Diabroticites</taxon>
        <taxon>Diabrotica</taxon>
    </lineage>
</organism>
<dbReference type="Proteomes" id="UP001153709">
    <property type="component" value="Chromosome 5"/>
</dbReference>
<gene>
    <name evidence="1" type="ORF">DIABBA_LOCUS7695</name>
</gene>
<dbReference type="SUPFAM" id="SSF81901">
    <property type="entry name" value="HCP-like"/>
    <property type="match status" value="1"/>
</dbReference>
<accession>A0A9N9T2E3</accession>
<sequence>MWKCVLGGKRRWIGITGEKFLRRLGPTWGCKAIIMMVAVGQCLLKLGDINKAQEYAQKAVQAGSHEFCFELLIKILMLQKEVKAAVAVSNAAVEYV</sequence>
<proteinExistence type="predicted"/>
<protein>
    <submittedName>
        <fullName evidence="1">Uncharacterized protein</fullName>
    </submittedName>
</protein>
<keyword evidence="2" id="KW-1185">Reference proteome</keyword>
<reference evidence="1" key="1">
    <citation type="submission" date="2022-01" db="EMBL/GenBank/DDBJ databases">
        <authorList>
            <person name="King R."/>
        </authorList>
    </citation>
    <scope>NUCLEOTIDE SEQUENCE</scope>
</reference>
<name>A0A9N9T2E3_DIABA</name>
<dbReference type="OrthoDB" id="309339at2759"/>
<evidence type="ECO:0000313" key="1">
    <source>
        <dbReference type="EMBL" id="CAG9834391.1"/>
    </source>
</evidence>
<dbReference type="EMBL" id="OU898280">
    <property type="protein sequence ID" value="CAG9834391.1"/>
    <property type="molecule type" value="Genomic_DNA"/>
</dbReference>